<dbReference type="Proteomes" id="UP001152798">
    <property type="component" value="Chromosome 6"/>
</dbReference>
<organism evidence="1 2">
    <name type="scientific">Nezara viridula</name>
    <name type="common">Southern green stink bug</name>
    <name type="synonym">Cimex viridulus</name>
    <dbReference type="NCBI Taxonomy" id="85310"/>
    <lineage>
        <taxon>Eukaryota</taxon>
        <taxon>Metazoa</taxon>
        <taxon>Ecdysozoa</taxon>
        <taxon>Arthropoda</taxon>
        <taxon>Hexapoda</taxon>
        <taxon>Insecta</taxon>
        <taxon>Pterygota</taxon>
        <taxon>Neoptera</taxon>
        <taxon>Paraneoptera</taxon>
        <taxon>Hemiptera</taxon>
        <taxon>Heteroptera</taxon>
        <taxon>Panheteroptera</taxon>
        <taxon>Pentatomomorpha</taxon>
        <taxon>Pentatomoidea</taxon>
        <taxon>Pentatomidae</taxon>
        <taxon>Pentatominae</taxon>
        <taxon>Nezara</taxon>
    </lineage>
</organism>
<accession>A0A9P0MVH6</accession>
<dbReference type="AlphaFoldDB" id="A0A9P0MVH6"/>
<keyword evidence="2" id="KW-1185">Reference proteome</keyword>
<evidence type="ECO:0000313" key="2">
    <source>
        <dbReference type="Proteomes" id="UP001152798"/>
    </source>
</evidence>
<name>A0A9P0MVH6_NEZVI</name>
<evidence type="ECO:0000313" key="1">
    <source>
        <dbReference type="EMBL" id="CAH1405895.1"/>
    </source>
</evidence>
<proteinExistence type="predicted"/>
<gene>
    <name evidence="1" type="ORF">NEZAVI_LOCUS13962</name>
</gene>
<dbReference type="EMBL" id="OV725082">
    <property type="protein sequence ID" value="CAH1405895.1"/>
    <property type="molecule type" value="Genomic_DNA"/>
</dbReference>
<reference evidence="1" key="1">
    <citation type="submission" date="2022-01" db="EMBL/GenBank/DDBJ databases">
        <authorList>
            <person name="King R."/>
        </authorList>
    </citation>
    <scope>NUCLEOTIDE SEQUENCE</scope>
</reference>
<protein>
    <submittedName>
        <fullName evidence="1">Uncharacterized protein</fullName>
    </submittedName>
</protein>
<sequence length="215" mass="24911">MELISRTCKVECGWFLGVDPTSDRNYQQKTYPDEQARQNIKNQTFEENYRPAIAKQPVQTEEEDNINIAYIPEDSHEDWQLRNNGSVNHIQTISLPTEPSQSITENEEPTIEEYEYPKLETTQNHKKIQALVNSGYKTVSLSQEARKIELEPTGLEKLPVPNTVAETTTRWSKPMREKITTDEILPNHAINDEGRIIQEELEDPRSYLRGKVKIK</sequence>